<keyword evidence="3" id="KW-1185">Reference proteome</keyword>
<protein>
    <recommendedName>
        <fullName evidence="4">Secreted protein</fullName>
    </recommendedName>
</protein>
<feature type="chain" id="PRO_5040728101" description="Secreted protein" evidence="1">
    <location>
        <begin position="21"/>
        <end position="75"/>
    </location>
</feature>
<feature type="signal peptide" evidence="1">
    <location>
        <begin position="1"/>
        <end position="20"/>
    </location>
</feature>
<evidence type="ECO:0000313" key="3">
    <source>
        <dbReference type="Proteomes" id="UP000465785"/>
    </source>
</evidence>
<evidence type="ECO:0008006" key="4">
    <source>
        <dbReference type="Google" id="ProtNLM"/>
    </source>
</evidence>
<accession>A0A9W4BB13</accession>
<keyword evidence="1" id="KW-0732">Signal</keyword>
<dbReference type="EMBL" id="AP022601">
    <property type="protein sequence ID" value="BBY93453.1"/>
    <property type="molecule type" value="Genomic_DNA"/>
</dbReference>
<sequence>MKKILVTLAALVVPAGIALAGAGSAQANDDPGLCWDGWVWSACVSGPDWVDWNPGKHWNPGHGPWDVRHGGKHWN</sequence>
<proteinExistence type="predicted"/>
<dbReference type="RefSeq" id="WP_232076155.1">
    <property type="nucleotide sequence ID" value="NZ_AP022601.1"/>
</dbReference>
<reference evidence="2 3" key="1">
    <citation type="journal article" date="2019" name="Emerg. Microbes Infect.">
        <title>Comprehensive subspecies identification of 175 nontuberculous mycobacteria species based on 7547 genomic profiles.</title>
        <authorList>
            <person name="Matsumoto Y."/>
            <person name="Kinjo T."/>
            <person name="Motooka D."/>
            <person name="Nabeya D."/>
            <person name="Jung N."/>
            <person name="Uechi K."/>
            <person name="Horii T."/>
            <person name="Iida T."/>
            <person name="Fujita J."/>
            <person name="Nakamura S."/>
        </authorList>
    </citation>
    <scope>NUCLEOTIDE SEQUENCE [LARGE SCALE GENOMIC DNA]</scope>
    <source>
        <strain evidence="2 3">JCM 6399</strain>
    </source>
</reference>
<organism evidence="2 3">
    <name type="scientific">Mycobacterium gallinarum</name>
    <dbReference type="NCBI Taxonomy" id="39689"/>
    <lineage>
        <taxon>Bacteria</taxon>
        <taxon>Bacillati</taxon>
        <taxon>Actinomycetota</taxon>
        <taxon>Actinomycetes</taxon>
        <taxon>Mycobacteriales</taxon>
        <taxon>Mycobacteriaceae</taxon>
        <taxon>Mycobacterium</taxon>
    </lineage>
</organism>
<name>A0A9W4BB13_9MYCO</name>
<dbReference type="KEGG" id="mgau:MGALJ_31220"/>
<gene>
    <name evidence="2" type="ORF">MGALJ_31220</name>
</gene>
<evidence type="ECO:0000313" key="2">
    <source>
        <dbReference type="EMBL" id="BBY93453.1"/>
    </source>
</evidence>
<dbReference type="AlphaFoldDB" id="A0A9W4BB13"/>
<dbReference type="Proteomes" id="UP000465785">
    <property type="component" value="Chromosome"/>
</dbReference>
<evidence type="ECO:0000256" key="1">
    <source>
        <dbReference type="SAM" id="SignalP"/>
    </source>
</evidence>